<evidence type="ECO:0000256" key="3">
    <source>
        <dbReference type="ARBA" id="ARBA00023054"/>
    </source>
</evidence>
<keyword evidence="5" id="KW-0804">Transcription</keyword>
<dbReference type="GO" id="GO:0005634">
    <property type="term" value="C:nucleus"/>
    <property type="evidence" value="ECO:0000318"/>
    <property type="project" value="GO_Central"/>
</dbReference>
<feature type="compositionally biased region" description="Pro residues" evidence="7">
    <location>
        <begin position="169"/>
        <end position="180"/>
    </location>
</feature>
<evidence type="ECO:0000259" key="8">
    <source>
        <dbReference type="Pfam" id="PF13837"/>
    </source>
</evidence>
<dbReference type="RefSeq" id="XP_014755186.1">
    <property type="nucleotide sequence ID" value="XM_014899700.2"/>
</dbReference>
<dbReference type="Gramene" id="KQK04918">
    <property type="protein sequence ID" value="KQK04918"/>
    <property type="gene ID" value="BRADI_2g16780v3"/>
</dbReference>
<dbReference type="EnsemblPlants" id="KQK04917">
    <property type="protein sequence ID" value="KQK04917"/>
    <property type="gene ID" value="BRADI_2g16780v3"/>
</dbReference>
<evidence type="ECO:0000256" key="2">
    <source>
        <dbReference type="ARBA" id="ARBA00023015"/>
    </source>
</evidence>
<dbReference type="ExpressionAtlas" id="A0A0Q3MKS5">
    <property type="expression patterns" value="baseline and differential"/>
</dbReference>
<reference evidence="10" key="3">
    <citation type="submission" date="2018-08" db="UniProtKB">
        <authorList>
            <consortium name="EnsemblPlants"/>
        </authorList>
    </citation>
    <scope>IDENTIFICATION</scope>
    <source>
        <strain evidence="10">cv. Bd21</strain>
    </source>
</reference>
<gene>
    <name evidence="10" type="primary">LOC100826225</name>
    <name evidence="9" type="ORF">BRADI_2g16780v3</name>
</gene>
<keyword evidence="6" id="KW-0539">Nucleus</keyword>
<dbReference type="GO" id="GO:0000976">
    <property type="term" value="F:transcription cis-regulatory region binding"/>
    <property type="evidence" value="ECO:0000318"/>
    <property type="project" value="GO_Central"/>
</dbReference>
<dbReference type="Proteomes" id="UP000008810">
    <property type="component" value="Chromosome 2"/>
</dbReference>
<accession>A0A0Q3MKS5</accession>
<dbReference type="Gene3D" id="1.10.10.60">
    <property type="entry name" value="Homeodomain-like"/>
    <property type="match status" value="1"/>
</dbReference>
<comment type="subcellular location">
    <subcellularLocation>
        <location evidence="1">Nucleus</location>
    </subcellularLocation>
</comment>
<feature type="region of interest" description="Disordered" evidence="7">
    <location>
        <begin position="206"/>
        <end position="263"/>
    </location>
</feature>
<feature type="compositionally biased region" description="Gly residues" evidence="7">
    <location>
        <begin position="15"/>
        <end position="27"/>
    </location>
</feature>
<evidence type="ECO:0000313" key="11">
    <source>
        <dbReference type="Proteomes" id="UP000008810"/>
    </source>
</evidence>
<dbReference type="KEGG" id="bdi:100826225"/>
<name>A0A0Q3MKS5_BRADI</name>
<dbReference type="STRING" id="15368.A0A0Q3MKS5"/>
<evidence type="ECO:0000256" key="1">
    <source>
        <dbReference type="ARBA" id="ARBA00004123"/>
    </source>
</evidence>
<dbReference type="RefSeq" id="XP_014755187.1">
    <property type="nucleotide sequence ID" value="XM_014899701.2"/>
</dbReference>
<dbReference type="FunFam" id="1.10.10.60:FF:000104">
    <property type="entry name" value="trihelix transcription factor ASIL2"/>
    <property type="match status" value="1"/>
</dbReference>
<evidence type="ECO:0000256" key="7">
    <source>
        <dbReference type="SAM" id="MobiDB-lite"/>
    </source>
</evidence>
<sequence>MEVREMAAAAAAAAAGGGGGGGGGGFGRLPPPNPNLPYREDCWSEGETAALVDAWGSRYVELNRGNLRQKQWQEVANAVNSRRGAAARRRPPRTDVQCKNRVDTLKKKYKAERVRGAPSGWSFFDELDRLVGPTLNSAANKRPSPAMAPHLALPVHPSSTAARKYPSPSSSPSPPPPMALPLPSYRRGALLPAAAFIQQEAAAAAAAVSDSEDSGDHPGGNNNNNHHDNLRRSPSRSVSSARSGGSNKRPFRREAGGDGDSGVSELARAIEAFAEMYERVESAKQKHSLEMERERIDFLKQLEVKRMENFVDAHVKLARVKRTKKSGGAASNGAGGVELISSVAALPFLSNSNYL</sequence>
<reference evidence="9 10" key="1">
    <citation type="journal article" date="2010" name="Nature">
        <title>Genome sequencing and analysis of the model grass Brachypodium distachyon.</title>
        <authorList>
            <consortium name="International Brachypodium Initiative"/>
        </authorList>
    </citation>
    <scope>NUCLEOTIDE SEQUENCE [LARGE SCALE GENOMIC DNA]</scope>
    <source>
        <strain evidence="9">Bd21</strain>
        <strain evidence="10">cv. Bd21</strain>
    </source>
</reference>
<dbReference type="GeneID" id="100826225"/>
<dbReference type="PANTHER" id="PTHR31307">
    <property type="entry name" value="TRIHELIX TRANSCRIPTION FACTOR ASIL2"/>
    <property type="match status" value="1"/>
</dbReference>
<keyword evidence="3" id="KW-0175">Coiled coil</keyword>
<dbReference type="Pfam" id="PF13837">
    <property type="entry name" value="Myb_DNA-bind_4"/>
    <property type="match status" value="1"/>
</dbReference>
<keyword evidence="11" id="KW-1185">Reference proteome</keyword>
<feature type="region of interest" description="Disordered" evidence="7">
    <location>
        <begin position="1"/>
        <end position="38"/>
    </location>
</feature>
<dbReference type="EMBL" id="CM000881">
    <property type="protein sequence ID" value="KQK04918.1"/>
    <property type="molecule type" value="Genomic_DNA"/>
</dbReference>
<evidence type="ECO:0000313" key="10">
    <source>
        <dbReference type="EnsemblPlants" id="KQK04917"/>
    </source>
</evidence>
<proteinExistence type="predicted"/>
<dbReference type="InterPro" id="IPR044822">
    <property type="entry name" value="Myb_DNA-bind_4"/>
</dbReference>
<feature type="region of interest" description="Disordered" evidence="7">
    <location>
        <begin position="158"/>
        <end position="183"/>
    </location>
</feature>
<reference evidence="9" key="2">
    <citation type="submission" date="2017-06" db="EMBL/GenBank/DDBJ databases">
        <title>WGS assembly of Brachypodium distachyon.</title>
        <authorList>
            <consortium name="The International Brachypodium Initiative"/>
            <person name="Lucas S."/>
            <person name="Harmon-Smith M."/>
            <person name="Lail K."/>
            <person name="Tice H."/>
            <person name="Grimwood J."/>
            <person name="Bruce D."/>
            <person name="Barry K."/>
            <person name="Shu S."/>
            <person name="Lindquist E."/>
            <person name="Wang M."/>
            <person name="Pitluck S."/>
            <person name="Vogel J.P."/>
            <person name="Garvin D.F."/>
            <person name="Mockler T.C."/>
            <person name="Schmutz J."/>
            <person name="Rokhsar D."/>
            <person name="Bevan M.W."/>
        </authorList>
    </citation>
    <scope>NUCLEOTIDE SEQUENCE</scope>
    <source>
        <strain evidence="9">Bd21</strain>
    </source>
</reference>
<evidence type="ECO:0000256" key="6">
    <source>
        <dbReference type="ARBA" id="ARBA00023242"/>
    </source>
</evidence>
<dbReference type="AlphaFoldDB" id="A0A0Q3MKS5"/>
<dbReference type="OrthoDB" id="2019351at2759"/>
<protein>
    <recommendedName>
        <fullName evidence="8">Myb/SANT-like DNA-binding domain-containing protein</fullName>
    </recommendedName>
</protein>
<dbReference type="Gramene" id="KQK04917">
    <property type="protein sequence ID" value="KQK04917"/>
    <property type="gene ID" value="BRADI_2g16780v3"/>
</dbReference>
<evidence type="ECO:0000256" key="4">
    <source>
        <dbReference type="ARBA" id="ARBA00023125"/>
    </source>
</evidence>
<feature type="compositionally biased region" description="Low complexity" evidence="7">
    <location>
        <begin position="235"/>
        <end position="246"/>
    </location>
</feature>
<dbReference type="EnsemblPlants" id="KQK04918">
    <property type="protein sequence ID" value="KQK04918"/>
    <property type="gene ID" value="BRADI_2g16780v3"/>
</dbReference>
<feature type="domain" description="Myb/SANT-like DNA-binding" evidence="8">
    <location>
        <begin position="41"/>
        <end position="130"/>
    </location>
</feature>
<evidence type="ECO:0000313" key="9">
    <source>
        <dbReference type="EMBL" id="KQK04918.1"/>
    </source>
</evidence>
<dbReference type="PANTHER" id="PTHR31307:SF16">
    <property type="entry name" value="OS05G0560600 PROTEIN"/>
    <property type="match status" value="1"/>
</dbReference>
<organism evidence="9">
    <name type="scientific">Brachypodium distachyon</name>
    <name type="common">Purple false brome</name>
    <name type="synonym">Trachynia distachya</name>
    <dbReference type="NCBI Taxonomy" id="15368"/>
    <lineage>
        <taxon>Eukaryota</taxon>
        <taxon>Viridiplantae</taxon>
        <taxon>Streptophyta</taxon>
        <taxon>Embryophyta</taxon>
        <taxon>Tracheophyta</taxon>
        <taxon>Spermatophyta</taxon>
        <taxon>Magnoliopsida</taxon>
        <taxon>Liliopsida</taxon>
        <taxon>Poales</taxon>
        <taxon>Poaceae</taxon>
        <taxon>BOP clade</taxon>
        <taxon>Pooideae</taxon>
        <taxon>Stipodae</taxon>
        <taxon>Brachypodieae</taxon>
        <taxon>Brachypodium</taxon>
    </lineage>
</organism>
<dbReference type="InterPro" id="IPR044823">
    <property type="entry name" value="ASIL1/2-like"/>
</dbReference>
<keyword evidence="4" id="KW-0238">DNA-binding</keyword>
<dbReference type="EMBL" id="CM000881">
    <property type="protein sequence ID" value="KQK04917.1"/>
    <property type="molecule type" value="Genomic_DNA"/>
</dbReference>
<evidence type="ECO:0000256" key="5">
    <source>
        <dbReference type="ARBA" id="ARBA00023163"/>
    </source>
</evidence>
<keyword evidence="2" id="KW-0805">Transcription regulation</keyword>